<dbReference type="InterPro" id="IPR027417">
    <property type="entry name" value="P-loop_NTPase"/>
</dbReference>
<gene>
    <name evidence="7" type="ORF">Rai3103_04985</name>
</gene>
<sequence>MMPSTSRLRGLRLRTNGAVWVFDPQNIIGEPATWWWNPLSYVTGIAQAEEMAALFAASSKDADARTDAYFDTAASNYLACLLLAAATGNEPITTLYRWASNPDDETPALILRMAGHTGPATTLFAIIALSERQRDGVIGTAAKMLTWLTNPDLLPWITPGAGERPEFRPDAFVRSTQTLYLVSMEGRGTARAIAAALTVAVVRAGEQYASHSPGGRLPVPLMVILDEAANVVRWPDLPDLYSHFGSRGIVISTFLQSWNQGVAAWGRDGMEKLWSAANLRVIGAGIAQADFLTNTSRLIGDHDVVRHDTSTSGKGGGIFDSGRSTSTRLQRESIFEPGELASLPRGRAVMLSSGAPAALVELRHWSTCDYADQVRASETYYTNLATQKAP</sequence>
<dbReference type="Pfam" id="PF12696">
    <property type="entry name" value="TraG-D_C"/>
    <property type="match status" value="1"/>
</dbReference>
<keyword evidence="4" id="KW-1133">Transmembrane helix</keyword>
<dbReference type="CDD" id="cd01127">
    <property type="entry name" value="TrwB_TraG_TraD_VirD4"/>
    <property type="match status" value="1"/>
</dbReference>
<dbReference type="Proteomes" id="UP000386847">
    <property type="component" value="Chromosome"/>
</dbReference>
<keyword evidence="3" id="KW-0812">Transmembrane</keyword>
<keyword evidence="2" id="KW-1003">Cell membrane</keyword>
<evidence type="ECO:0000256" key="4">
    <source>
        <dbReference type="ARBA" id="ARBA00022989"/>
    </source>
</evidence>
<comment type="subcellular location">
    <subcellularLocation>
        <location evidence="1">Cell membrane</location>
        <topology evidence="1">Multi-pass membrane protein</topology>
    </subcellularLocation>
</comment>
<evidence type="ECO:0000256" key="5">
    <source>
        <dbReference type="ARBA" id="ARBA00023136"/>
    </source>
</evidence>
<dbReference type="KEGG" id="rain:Rai3103_04985"/>
<dbReference type="AlphaFoldDB" id="A0A5Q2FCG8"/>
<evidence type="ECO:0000313" key="7">
    <source>
        <dbReference type="EMBL" id="QGF23124.1"/>
    </source>
</evidence>
<evidence type="ECO:0000256" key="1">
    <source>
        <dbReference type="ARBA" id="ARBA00004651"/>
    </source>
</evidence>
<protein>
    <submittedName>
        <fullName evidence="7">TraM recognition domain-containing protein</fullName>
    </submittedName>
</protein>
<dbReference type="PANTHER" id="PTHR37937">
    <property type="entry name" value="CONJUGATIVE TRANSFER: DNA TRANSPORT"/>
    <property type="match status" value="1"/>
</dbReference>
<feature type="domain" description="TraD/TraG TraM recognition site" evidence="6">
    <location>
        <begin position="220"/>
        <end position="345"/>
    </location>
</feature>
<name>A0A5Q2FCG8_9ACTN</name>
<dbReference type="SUPFAM" id="SSF52540">
    <property type="entry name" value="P-loop containing nucleoside triphosphate hydrolases"/>
    <property type="match status" value="1"/>
</dbReference>
<dbReference type="InterPro" id="IPR051539">
    <property type="entry name" value="T4SS-coupling_protein"/>
</dbReference>
<organism evidence="7 8">
    <name type="scientific">Raineyella fluvialis</name>
    <dbReference type="NCBI Taxonomy" id="2662261"/>
    <lineage>
        <taxon>Bacteria</taxon>
        <taxon>Bacillati</taxon>
        <taxon>Actinomycetota</taxon>
        <taxon>Actinomycetes</taxon>
        <taxon>Propionibacteriales</taxon>
        <taxon>Propionibacteriaceae</taxon>
        <taxon>Raineyella</taxon>
    </lineage>
</organism>
<dbReference type="InterPro" id="IPR032689">
    <property type="entry name" value="TraG-D_C"/>
</dbReference>
<dbReference type="GO" id="GO:0005886">
    <property type="term" value="C:plasma membrane"/>
    <property type="evidence" value="ECO:0007669"/>
    <property type="project" value="UniProtKB-SubCell"/>
</dbReference>
<dbReference type="PANTHER" id="PTHR37937:SF1">
    <property type="entry name" value="CONJUGATIVE TRANSFER: DNA TRANSPORT"/>
    <property type="match status" value="1"/>
</dbReference>
<keyword evidence="8" id="KW-1185">Reference proteome</keyword>
<keyword evidence="5" id="KW-0472">Membrane</keyword>
<accession>A0A5Q2FCG8</accession>
<evidence type="ECO:0000256" key="2">
    <source>
        <dbReference type="ARBA" id="ARBA00022475"/>
    </source>
</evidence>
<dbReference type="EMBL" id="CP045725">
    <property type="protein sequence ID" value="QGF23124.1"/>
    <property type="molecule type" value="Genomic_DNA"/>
</dbReference>
<proteinExistence type="predicted"/>
<evidence type="ECO:0000313" key="8">
    <source>
        <dbReference type="Proteomes" id="UP000386847"/>
    </source>
</evidence>
<reference evidence="7 8" key="1">
    <citation type="submission" date="2019-10" db="EMBL/GenBank/DDBJ databases">
        <title>Genomic analysis of Raineyella sp. CBA3103.</title>
        <authorList>
            <person name="Roh S.W."/>
        </authorList>
    </citation>
    <scope>NUCLEOTIDE SEQUENCE [LARGE SCALE GENOMIC DNA]</scope>
    <source>
        <strain evidence="7 8">CBA3103</strain>
    </source>
</reference>
<evidence type="ECO:0000256" key="3">
    <source>
        <dbReference type="ARBA" id="ARBA00022692"/>
    </source>
</evidence>
<evidence type="ECO:0000259" key="6">
    <source>
        <dbReference type="Pfam" id="PF12696"/>
    </source>
</evidence>
<dbReference type="Gene3D" id="3.40.50.300">
    <property type="entry name" value="P-loop containing nucleotide triphosphate hydrolases"/>
    <property type="match status" value="1"/>
</dbReference>